<dbReference type="PANTHER" id="PTHR18898">
    <property type="entry name" value="NUCLEOPROTEIN TPR-RELATED"/>
    <property type="match status" value="1"/>
</dbReference>
<dbReference type="Pfam" id="PF13920">
    <property type="entry name" value="zf-C3HC4_3"/>
    <property type="match status" value="1"/>
</dbReference>
<keyword evidence="4" id="KW-0732">Signal</keyword>
<dbReference type="PANTHER" id="PTHR18898:SF2">
    <property type="entry name" value="NUCLEOPROTEIN TPR"/>
    <property type="match status" value="1"/>
</dbReference>
<dbReference type="SUPFAM" id="SSF57850">
    <property type="entry name" value="RING/U-box"/>
    <property type="match status" value="1"/>
</dbReference>
<evidence type="ECO:0000259" key="5">
    <source>
        <dbReference type="PROSITE" id="PS50089"/>
    </source>
</evidence>
<evidence type="ECO:0000256" key="2">
    <source>
        <dbReference type="SAM" id="Coils"/>
    </source>
</evidence>
<keyword evidence="1" id="KW-0862">Zinc</keyword>
<feature type="coiled-coil region" evidence="2">
    <location>
        <begin position="247"/>
        <end position="320"/>
    </location>
</feature>
<dbReference type="GO" id="GO:0006406">
    <property type="term" value="P:mRNA export from nucleus"/>
    <property type="evidence" value="ECO:0007669"/>
    <property type="project" value="TreeGrafter"/>
</dbReference>
<feature type="chain" id="PRO_5032389026" evidence="4">
    <location>
        <begin position="32"/>
        <end position="463"/>
    </location>
</feature>
<proteinExistence type="predicted"/>
<dbReference type="InterPro" id="IPR013083">
    <property type="entry name" value="Znf_RING/FYVE/PHD"/>
</dbReference>
<dbReference type="GO" id="GO:0008270">
    <property type="term" value="F:zinc ion binding"/>
    <property type="evidence" value="ECO:0007669"/>
    <property type="project" value="UniProtKB-KW"/>
</dbReference>
<dbReference type="GO" id="GO:0005643">
    <property type="term" value="C:nuclear pore"/>
    <property type="evidence" value="ECO:0007669"/>
    <property type="project" value="TreeGrafter"/>
</dbReference>
<keyword evidence="2" id="KW-0175">Coiled coil</keyword>
<dbReference type="PROSITE" id="PS50089">
    <property type="entry name" value="ZF_RING_2"/>
    <property type="match status" value="1"/>
</dbReference>
<reference evidence="6" key="1">
    <citation type="submission" date="2020-09" db="EMBL/GenBank/DDBJ databases">
        <title>Genome-Enabled Discovery of Anthraquinone Biosynthesis in Senna tora.</title>
        <authorList>
            <person name="Kang S.-H."/>
            <person name="Pandey R.P."/>
            <person name="Lee C.-M."/>
            <person name="Sim J.-S."/>
            <person name="Jeong J.-T."/>
            <person name="Choi B.-S."/>
            <person name="Jung M."/>
            <person name="Ginzburg D."/>
            <person name="Zhao K."/>
            <person name="Won S.Y."/>
            <person name="Oh T.-J."/>
            <person name="Yu Y."/>
            <person name="Kim N.-H."/>
            <person name="Lee O.R."/>
            <person name="Lee T.-H."/>
            <person name="Bashyal P."/>
            <person name="Kim T.-S."/>
            <person name="Lee W.-H."/>
            <person name="Kawkins C."/>
            <person name="Kim C.-K."/>
            <person name="Kim J.S."/>
            <person name="Ahn B.O."/>
            <person name="Rhee S.Y."/>
            <person name="Sohng J.K."/>
        </authorList>
    </citation>
    <scope>NUCLEOTIDE SEQUENCE</scope>
    <source>
        <tissue evidence="6">Leaf</tissue>
    </source>
</reference>
<dbReference type="OrthoDB" id="5855668at2759"/>
<dbReference type="Gene3D" id="3.30.40.10">
    <property type="entry name" value="Zinc/RING finger domain, C3HC4 (zinc finger)"/>
    <property type="match status" value="1"/>
</dbReference>
<keyword evidence="1" id="KW-0479">Metal-binding</keyword>
<evidence type="ECO:0000256" key="4">
    <source>
        <dbReference type="SAM" id="SignalP"/>
    </source>
</evidence>
<organism evidence="6 7">
    <name type="scientific">Senna tora</name>
    <dbReference type="NCBI Taxonomy" id="362788"/>
    <lineage>
        <taxon>Eukaryota</taxon>
        <taxon>Viridiplantae</taxon>
        <taxon>Streptophyta</taxon>
        <taxon>Embryophyta</taxon>
        <taxon>Tracheophyta</taxon>
        <taxon>Spermatophyta</taxon>
        <taxon>Magnoliopsida</taxon>
        <taxon>eudicotyledons</taxon>
        <taxon>Gunneridae</taxon>
        <taxon>Pentapetalae</taxon>
        <taxon>rosids</taxon>
        <taxon>fabids</taxon>
        <taxon>Fabales</taxon>
        <taxon>Fabaceae</taxon>
        <taxon>Caesalpinioideae</taxon>
        <taxon>Cassia clade</taxon>
        <taxon>Senna</taxon>
    </lineage>
</organism>
<sequence>MSSFVCMMVGVCFILLGIVLLRLGLVHLAESRSCFNGNEEEAIRISDDQIGSTSRSRRHGACAFCGNLSSTSSVKCQILHWRSVHKFECLENTKKENSEVGEIESVHKSRRQPNDASGGEAFSDTYTCAVCGGLASTRCSRCKAVGLLSNSSEEEDHHDSPSPISLEFYPEGTTNTKPLIRSFQEPTKKAQDHVMEGTRCLEEEVAKSRNEVILLQSECEKWAMRANIAKQRYQSFKKESEHQLFVLKNEKELITKAEAQAQNMVNSLYERLHNLQITIKESIAENRKQEEYIQMLESTCARLKKELQEERVHVQELIVERDESYKIAQIAMREVEAKGKELQGARECVQQLKEDFHRDVTTAESRAVIAEEKLRDLDRKIRLKNDKVLVWTDSLGRPAMVTRNMAFITCLGRSYRACAICLTNENDLAFGCGHMTCRDCGSKISKCPICREQITSLVRLFPG</sequence>
<accession>A0A834TIM7</accession>
<comment type="caution">
    <text evidence="6">The sequence shown here is derived from an EMBL/GenBank/DDBJ whole genome shotgun (WGS) entry which is preliminary data.</text>
</comment>
<dbReference type="Proteomes" id="UP000634136">
    <property type="component" value="Unassembled WGS sequence"/>
</dbReference>
<feature type="signal peptide" evidence="4">
    <location>
        <begin position="1"/>
        <end position="31"/>
    </location>
</feature>
<evidence type="ECO:0000313" key="6">
    <source>
        <dbReference type="EMBL" id="KAF7822465.1"/>
    </source>
</evidence>
<feature type="region of interest" description="Disordered" evidence="3">
    <location>
        <begin position="150"/>
        <end position="171"/>
    </location>
</feature>
<dbReference type="EMBL" id="JAAIUW010000007">
    <property type="protein sequence ID" value="KAF7822465.1"/>
    <property type="molecule type" value="Genomic_DNA"/>
</dbReference>
<dbReference type="AlphaFoldDB" id="A0A834TIM7"/>
<evidence type="ECO:0000256" key="1">
    <source>
        <dbReference type="PROSITE-ProRule" id="PRU00175"/>
    </source>
</evidence>
<feature type="domain" description="RING-type" evidence="5">
    <location>
        <begin position="418"/>
        <end position="451"/>
    </location>
</feature>
<keyword evidence="1" id="KW-0863">Zinc-finger</keyword>
<keyword evidence="7" id="KW-1185">Reference proteome</keyword>
<protein>
    <submittedName>
        <fullName evidence="6">Nuclear-pore anchor</fullName>
    </submittedName>
</protein>
<feature type="coiled-coil region" evidence="2">
    <location>
        <begin position="360"/>
        <end position="387"/>
    </location>
</feature>
<evidence type="ECO:0000313" key="7">
    <source>
        <dbReference type="Proteomes" id="UP000634136"/>
    </source>
</evidence>
<dbReference type="GO" id="GO:0017056">
    <property type="term" value="F:structural constituent of nuclear pore"/>
    <property type="evidence" value="ECO:0007669"/>
    <property type="project" value="TreeGrafter"/>
</dbReference>
<dbReference type="InterPro" id="IPR001841">
    <property type="entry name" value="Znf_RING"/>
</dbReference>
<dbReference type="SMART" id="SM00184">
    <property type="entry name" value="RING"/>
    <property type="match status" value="1"/>
</dbReference>
<name>A0A834TIM7_9FABA</name>
<gene>
    <name evidence="6" type="ORF">G2W53_020609</name>
</gene>
<evidence type="ECO:0000256" key="3">
    <source>
        <dbReference type="SAM" id="MobiDB-lite"/>
    </source>
</evidence>